<feature type="signal peptide" evidence="3">
    <location>
        <begin position="1"/>
        <end position="18"/>
    </location>
</feature>
<evidence type="ECO:0000256" key="3">
    <source>
        <dbReference type="SAM" id="SignalP"/>
    </source>
</evidence>
<dbReference type="AlphaFoldDB" id="A0A0D7B1M6"/>
<dbReference type="Proteomes" id="UP000054007">
    <property type="component" value="Unassembled WGS sequence"/>
</dbReference>
<dbReference type="PANTHER" id="PTHR34997:SF1">
    <property type="entry name" value="PEPTIDOGLYCAN-BINDING LYSIN DOMAIN"/>
    <property type="match status" value="1"/>
</dbReference>
<dbReference type="CDD" id="cd00118">
    <property type="entry name" value="LysM"/>
    <property type="match status" value="1"/>
</dbReference>
<keyword evidence="2" id="KW-0843">Virulence</keyword>
<feature type="domain" description="LysM" evidence="4">
    <location>
        <begin position="25"/>
        <end position="71"/>
    </location>
</feature>
<dbReference type="Gene3D" id="3.10.350.10">
    <property type="entry name" value="LysM domain"/>
    <property type="match status" value="2"/>
</dbReference>
<accession>A0A0D7B1M6</accession>
<dbReference type="OrthoDB" id="5985073at2759"/>
<dbReference type="PANTHER" id="PTHR34997">
    <property type="entry name" value="AM15"/>
    <property type="match status" value="1"/>
</dbReference>
<keyword evidence="6" id="KW-1185">Reference proteome</keyword>
<dbReference type="EMBL" id="KN880656">
    <property type="protein sequence ID" value="KIY64069.1"/>
    <property type="molecule type" value="Genomic_DNA"/>
</dbReference>
<sequence>MFANFVLTSIVGAVVAAAQSIECARNYTVHLGDVCDTISASQNSSTYQLAHVNPNIDEGCTNLALGEPLCLGEVGHDCQDTYVISSGDGCWAISQTFGIGLDILLANNPNVASDCSNIYPNEASFGLADAQTES</sequence>
<name>A0A0D7B1M6_9AGAR</name>
<dbReference type="PROSITE" id="PS51782">
    <property type="entry name" value="LYSM"/>
    <property type="match status" value="2"/>
</dbReference>
<evidence type="ECO:0000313" key="5">
    <source>
        <dbReference type="EMBL" id="KIY64069.1"/>
    </source>
</evidence>
<proteinExistence type="predicted"/>
<dbReference type="InterPro" id="IPR052210">
    <property type="entry name" value="LysM1-like"/>
</dbReference>
<dbReference type="SUPFAM" id="SSF54106">
    <property type="entry name" value="LysM domain"/>
    <property type="match status" value="2"/>
</dbReference>
<dbReference type="SMART" id="SM00257">
    <property type="entry name" value="LysM"/>
    <property type="match status" value="2"/>
</dbReference>
<evidence type="ECO:0000256" key="2">
    <source>
        <dbReference type="ARBA" id="ARBA00023026"/>
    </source>
</evidence>
<evidence type="ECO:0000256" key="1">
    <source>
        <dbReference type="ARBA" id="ARBA00022669"/>
    </source>
</evidence>
<dbReference type="STRING" id="1314674.A0A0D7B1M6"/>
<dbReference type="GO" id="GO:0008061">
    <property type="term" value="F:chitin binding"/>
    <property type="evidence" value="ECO:0007669"/>
    <property type="project" value="UniProtKB-KW"/>
</dbReference>
<dbReference type="InterPro" id="IPR018392">
    <property type="entry name" value="LysM"/>
</dbReference>
<organism evidence="5 6">
    <name type="scientific">Cylindrobasidium torrendii FP15055 ss-10</name>
    <dbReference type="NCBI Taxonomy" id="1314674"/>
    <lineage>
        <taxon>Eukaryota</taxon>
        <taxon>Fungi</taxon>
        <taxon>Dikarya</taxon>
        <taxon>Basidiomycota</taxon>
        <taxon>Agaricomycotina</taxon>
        <taxon>Agaricomycetes</taxon>
        <taxon>Agaricomycetidae</taxon>
        <taxon>Agaricales</taxon>
        <taxon>Marasmiineae</taxon>
        <taxon>Physalacriaceae</taxon>
        <taxon>Cylindrobasidium</taxon>
    </lineage>
</organism>
<feature type="chain" id="PRO_5002316626" evidence="3">
    <location>
        <begin position="19"/>
        <end position="134"/>
    </location>
</feature>
<evidence type="ECO:0000259" key="4">
    <source>
        <dbReference type="PROSITE" id="PS51782"/>
    </source>
</evidence>
<dbReference type="InterPro" id="IPR036779">
    <property type="entry name" value="LysM_dom_sf"/>
</dbReference>
<feature type="domain" description="LysM" evidence="4">
    <location>
        <begin position="80"/>
        <end position="126"/>
    </location>
</feature>
<evidence type="ECO:0000313" key="6">
    <source>
        <dbReference type="Proteomes" id="UP000054007"/>
    </source>
</evidence>
<keyword evidence="1" id="KW-0147">Chitin-binding</keyword>
<protein>
    <submittedName>
        <fullName evidence="5">Carbohydrate-binding module family 50 protein</fullName>
    </submittedName>
</protein>
<dbReference type="Pfam" id="PF01476">
    <property type="entry name" value="LysM"/>
    <property type="match status" value="2"/>
</dbReference>
<keyword evidence="3" id="KW-0732">Signal</keyword>
<gene>
    <name evidence="5" type="ORF">CYLTODRAFT_359026</name>
</gene>
<reference evidence="5 6" key="1">
    <citation type="journal article" date="2015" name="Fungal Genet. Biol.">
        <title>Evolution of novel wood decay mechanisms in Agaricales revealed by the genome sequences of Fistulina hepatica and Cylindrobasidium torrendii.</title>
        <authorList>
            <person name="Floudas D."/>
            <person name="Held B.W."/>
            <person name="Riley R."/>
            <person name="Nagy L.G."/>
            <person name="Koehler G."/>
            <person name="Ransdell A.S."/>
            <person name="Younus H."/>
            <person name="Chow J."/>
            <person name="Chiniquy J."/>
            <person name="Lipzen A."/>
            <person name="Tritt A."/>
            <person name="Sun H."/>
            <person name="Haridas S."/>
            <person name="LaButti K."/>
            <person name="Ohm R.A."/>
            <person name="Kues U."/>
            <person name="Blanchette R.A."/>
            <person name="Grigoriev I.V."/>
            <person name="Minto R.E."/>
            <person name="Hibbett D.S."/>
        </authorList>
    </citation>
    <scope>NUCLEOTIDE SEQUENCE [LARGE SCALE GENOMIC DNA]</scope>
    <source>
        <strain evidence="5 6">FP15055 ss-10</strain>
    </source>
</reference>